<dbReference type="EMBL" id="NGFO01000006">
    <property type="protein sequence ID" value="OUC79646.1"/>
    <property type="molecule type" value="Genomic_DNA"/>
</dbReference>
<evidence type="ECO:0000256" key="2">
    <source>
        <dbReference type="SAM" id="Phobius"/>
    </source>
</evidence>
<sequence length="112" mass="12077">MTDSHSQDTSDRGRADVEKRWQDSGSYRSAALYVVAVVVLGAIACAIFLSVDRGNMILASLVPGVFLLGGIGALITAYRTYRRGGTWPMWQGAAWFLFALMLVSLSFPAMAG</sequence>
<dbReference type="OrthoDB" id="4563543at2"/>
<evidence type="ECO:0000313" key="4">
    <source>
        <dbReference type="Proteomes" id="UP000194632"/>
    </source>
</evidence>
<gene>
    <name evidence="3" type="ORF">CA982_07080</name>
</gene>
<feature type="transmembrane region" description="Helical" evidence="2">
    <location>
        <begin position="57"/>
        <end position="81"/>
    </location>
</feature>
<keyword evidence="2" id="KW-1133">Transmembrane helix</keyword>
<dbReference type="AlphaFoldDB" id="A0A243QE86"/>
<evidence type="ECO:0000256" key="1">
    <source>
        <dbReference type="SAM" id="MobiDB-lite"/>
    </source>
</evidence>
<accession>A0A243QE86</accession>
<proteinExistence type="predicted"/>
<organism evidence="3 4">
    <name type="scientific">Gordonia lacunae</name>
    <dbReference type="NCBI Taxonomy" id="417102"/>
    <lineage>
        <taxon>Bacteria</taxon>
        <taxon>Bacillati</taxon>
        <taxon>Actinomycetota</taxon>
        <taxon>Actinomycetes</taxon>
        <taxon>Mycobacteriales</taxon>
        <taxon>Gordoniaceae</taxon>
        <taxon>Gordonia</taxon>
    </lineage>
</organism>
<dbReference type="Proteomes" id="UP000194632">
    <property type="component" value="Unassembled WGS sequence"/>
</dbReference>
<feature type="region of interest" description="Disordered" evidence="1">
    <location>
        <begin position="1"/>
        <end position="21"/>
    </location>
</feature>
<evidence type="ECO:0008006" key="5">
    <source>
        <dbReference type="Google" id="ProtNLM"/>
    </source>
</evidence>
<protein>
    <recommendedName>
        <fullName evidence="5">Transmembrane protein</fullName>
    </recommendedName>
</protein>
<comment type="caution">
    <text evidence="3">The sequence shown here is derived from an EMBL/GenBank/DDBJ whole genome shotgun (WGS) entry which is preliminary data.</text>
</comment>
<feature type="transmembrane region" description="Helical" evidence="2">
    <location>
        <begin position="93"/>
        <end position="111"/>
    </location>
</feature>
<keyword evidence="2" id="KW-0812">Transmembrane</keyword>
<keyword evidence="2" id="KW-0472">Membrane</keyword>
<name>A0A243QE86_9ACTN</name>
<dbReference type="STRING" id="417102.CA982_07080"/>
<dbReference type="RefSeq" id="WP_086534622.1">
    <property type="nucleotide sequence ID" value="NZ_JBLKRZ010000003.1"/>
</dbReference>
<reference evidence="3 4" key="1">
    <citation type="submission" date="2017-05" db="EMBL/GenBank/DDBJ databases">
        <title>Biotechnological potential of actinobacteria isolated from South African environments.</title>
        <authorList>
            <person name="Le Roes-Hill M."/>
            <person name="Prins A."/>
            <person name="Durrell K.A."/>
        </authorList>
    </citation>
    <scope>NUCLEOTIDE SEQUENCE [LARGE SCALE GENOMIC DNA]</scope>
    <source>
        <strain evidence="3">BS2</strain>
    </source>
</reference>
<feature type="transmembrane region" description="Helical" evidence="2">
    <location>
        <begin position="30"/>
        <end position="51"/>
    </location>
</feature>
<keyword evidence="4" id="KW-1185">Reference proteome</keyword>
<evidence type="ECO:0000313" key="3">
    <source>
        <dbReference type="EMBL" id="OUC79646.1"/>
    </source>
</evidence>